<evidence type="ECO:0008006" key="3">
    <source>
        <dbReference type="Google" id="ProtNLM"/>
    </source>
</evidence>
<proteinExistence type="predicted"/>
<dbReference type="Proteomes" id="UP000030595">
    <property type="component" value="Unassembled WGS sequence"/>
</dbReference>
<name>A0A0A3J0Q9_9BACL</name>
<protein>
    <recommendedName>
        <fullName evidence="3">DUF1033 domain-containing protein</fullName>
    </recommendedName>
</protein>
<dbReference type="OrthoDB" id="2389779at2"/>
<reference evidence="1 2" key="1">
    <citation type="submission" date="2014-02" db="EMBL/GenBank/DDBJ databases">
        <title>Draft genome sequence of Lysinibacillus massiliensis CCUG 49529.</title>
        <authorList>
            <person name="Zhang F."/>
            <person name="Wang G."/>
            <person name="Zhang L."/>
        </authorList>
    </citation>
    <scope>NUCLEOTIDE SEQUENCE [LARGE SCALE GENOMIC DNA]</scope>
    <source>
        <strain evidence="1 2">CCUG 49529</strain>
    </source>
</reference>
<dbReference type="Pfam" id="PF06279">
    <property type="entry name" value="DUF1033"/>
    <property type="match status" value="1"/>
</dbReference>
<gene>
    <name evidence="1" type="ORF">CD30_18070</name>
</gene>
<evidence type="ECO:0000313" key="1">
    <source>
        <dbReference type="EMBL" id="KGR88738.1"/>
    </source>
</evidence>
<dbReference type="eggNOG" id="COG4699">
    <property type="taxonomic scope" value="Bacteria"/>
</dbReference>
<dbReference type="RefSeq" id="WP_036179815.1">
    <property type="nucleotide sequence ID" value="NZ_AVCZ01000059.1"/>
</dbReference>
<organism evidence="1 2">
    <name type="scientific">Ureibacillus massiliensis 4400831 = CIP 108448 = CCUG 49529</name>
    <dbReference type="NCBI Taxonomy" id="1211035"/>
    <lineage>
        <taxon>Bacteria</taxon>
        <taxon>Bacillati</taxon>
        <taxon>Bacillota</taxon>
        <taxon>Bacilli</taxon>
        <taxon>Bacillales</taxon>
        <taxon>Caryophanaceae</taxon>
        <taxon>Ureibacillus</taxon>
    </lineage>
</organism>
<evidence type="ECO:0000313" key="2">
    <source>
        <dbReference type="Proteomes" id="UP000030595"/>
    </source>
</evidence>
<comment type="caution">
    <text evidence="1">The sequence shown here is derived from an EMBL/GenBank/DDBJ whole genome shotgun (WGS) entry which is preliminary data.</text>
</comment>
<dbReference type="AlphaFoldDB" id="A0A0A3J0Q9"/>
<sequence>MYKIIYMKADYEPWWQFDGWEENIVTTDVYETEDDFREAIEKKLTTFHSKYPNMETKDEIYYAFWSDEEREYCEACDDDIQIYHGLIIDKK</sequence>
<dbReference type="InterPro" id="IPR010434">
    <property type="entry name" value="DUF1033"/>
</dbReference>
<dbReference type="EMBL" id="JPVQ01000059">
    <property type="protein sequence ID" value="KGR88738.1"/>
    <property type="molecule type" value="Genomic_DNA"/>
</dbReference>
<keyword evidence="2" id="KW-1185">Reference proteome</keyword>
<accession>A0A0A3J0Q9</accession>